<evidence type="ECO:0000313" key="4">
    <source>
        <dbReference type="Proteomes" id="UP000471120"/>
    </source>
</evidence>
<evidence type="ECO:0000259" key="2">
    <source>
        <dbReference type="PROSITE" id="PS50937"/>
    </source>
</evidence>
<dbReference type="PROSITE" id="PS50937">
    <property type="entry name" value="HTH_MERR_2"/>
    <property type="match status" value="1"/>
</dbReference>
<dbReference type="Pfam" id="PF13646">
    <property type="entry name" value="HEAT_2"/>
    <property type="match status" value="1"/>
</dbReference>
<accession>A0A6P2CEL2</accession>
<comment type="caution">
    <text evidence="3">The sequence shown here is derived from an EMBL/GenBank/DDBJ whole genome shotgun (WGS) entry which is preliminary data.</text>
</comment>
<proteinExistence type="predicted"/>
<dbReference type="SUPFAM" id="SSF46955">
    <property type="entry name" value="Putative DNA-binding domain"/>
    <property type="match status" value="1"/>
</dbReference>
<protein>
    <submittedName>
        <fullName evidence="3">MerR family DNA-binding transcriptional regulator</fullName>
    </submittedName>
</protein>
<keyword evidence="1 3" id="KW-0238">DNA-binding</keyword>
<reference evidence="3 4" key="1">
    <citation type="submission" date="2018-07" db="EMBL/GenBank/DDBJ databases">
        <title>Genome sequence of Rhodococcus rhodnii ATCC 35071 from Rhodnius prolixus.</title>
        <authorList>
            <person name="Patel V."/>
            <person name="Vogel K.J."/>
        </authorList>
    </citation>
    <scope>NUCLEOTIDE SEQUENCE [LARGE SCALE GENOMIC DNA]</scope>
    <source>
        <strain evidence="3 4">ATCC 35071</strain>
    </source>
</reference>
<dbReference type="InterPro" id="IPR009061">
    <property type="entry name" value="DNA-bd_dom_put_sf"/>
</dbReference>
<gene>
    <name evidence="3" type="ORF">DW322_14495</name>
</gene>
<dbReference type="PANTHER" id="PTHR30204">
    <property type="entry name" value="REDOX-CYCLING DRUG-SENSING TRANSCRIPTIONAL ACTIVATOR SOXR"/>
    <property type="match status" value="1"/>
</dbReference>
<feature type="domain" description="HTH merR-type" evidence="2">
    <location>
        <begin position="1"/>
        <end position="69"/>
    </location>
</feature>
<dbReference type="Gene3D" id="1.25.10.10">
    <property type="entry name" value="Leucine-rich Repeat Variant"/>
    <property type="match status" value="1"/>
</dbReference>
<sequence>MLIGEVSRRSGVSVRMLRHYDALGLVHPTGRTSGGYREYSTADLRRLLHVESLRTLGLSLADTTRALDDPEFTPSELVGEMVRLTRRRIAADEELLERLERVDAAGPENWKDVLRVVALVRALGSESAAVRQRALLSPGETAPAPVEPLVEAVLAETDPNVAGALRWSLARAGADAADLAAGLASESAAVRRRAVAAVAALDTPATTAALGRALTDRDPTIRDDAALALGSRGVLPPGAAAAVLGVLVGMVTEGRRDVGAAEALGLAAACGALAPEAVVGALQDAFAHAAGPSAASRITQAFAEIPGDEAVAALTALTGDPDRTVSTTAAAILRSRRRASSSRSRVQR</sequence>
<dbReference type="PANTHER" id="PTHR30204:SF93">
    <property type="entry name" value="HTH MERR-TYPE DOMAIN-CONTAINING PROTEIN"/>
    <property type="match status" value="1"/>
</dbReference>
<dbReference type="EMBL" id="QRCM01000001">
    <property type="protein sequence ID" value="TXG91204.1"/>
    <property type="molecule type" value="Genomic_DNA"/>
</dbReference>
<name>A0A6P2CEL2_9NOCA</name>
<evidence type="ECO:0000313" key="3">
    <source>
        <dbReference type="EMBL" id="TXG91204.1"/>
    </source>
</evidence>
<dbReference type="GO" id="GO:0003700">
    <property type="term" value="F:DNA-binding transcription factor activity"/>
    <property type="evidence" value="ECO:0007669"/>
    <property type="project" value="InterPro"/>
</dbReference>
<dbReference type="InterPro" id="IPR047057">
    <property type="entry name" value="MerR_fam"/>
</dbReference>
<dbReference type="PROSITE" id="PS00552">
    <property type="entry name" value="HTH_MERR_1"/>
    <property type="match status" value="1"/>
</dbReference>
<dbReference type="InterPro" id="IPR011989">
    <property type="entry name" value="ARM-like"/>
</dbReference>
<dbReference type="GO" id="GO:0003677">
    <property type="term" value="F:DNA binding"/>
    <property type="evidence" value="ECO:0007669"/>
    <property type="project" value="UniProtKB-KW"/>
</dbReference>
<dbReference type="SMART" id="SM00422">
    <property type="entry name" value="HTH_MERR"/>
    <property type="match status" value="1"/>
</dbReference>
<dbReference type="Gene3D" id="1.10.1660.10">
    <property type="match status" value="1"/>
</dbReference>
<dbReference type="InterPro" id="IPR000551">
    <property type="entry name" value="MerR-type_HTH_dom"/>
</dbReference>
<dbReference type="Pfam" id="PF13411">
    <property type="entry name" value="MerR_1"/>
    <property type="match status" value="1"/>
</dbReference>
<dbReference type="AlphaFoldDB" id="A0A6P2CEL2"/>
<evidence type="ECO:0000256" key="1">
    <source>
        <dbReference type="ARBA" id="ARBA00023125"/>
    </source>
</evidence>
<dbReference type="Proteomes" id="UP000471120">
    <property type="component" value="Unassembled WGS sequence"/>
</dbReference>
<dbReference type="SUPFAM" id="SSF48371">
    <property type="entry name" value="ARM repeat"/>
    <property type="match status" value="1"/>
</dbReference>
<organism evidence="3 4">
    <name type="scientific">Rhodococcus rhodnii</name>
    <dbReference type="NCBI Taxonomy" id="38312"/>
    <lineage>
        <taxon>Bacteria</taxon>
        <taxon>Bacillati</taxon>
        <taxon>Actinomycetota</taxon>
        <taxon>Actinomycetes</taxon>
        <taxon>Mycobacteriales</taxon>
        <taxon>Nocardiaceae</taxon>
        <taxon>Rhodococcus</taxon>
    </lineage>
</organism>
<dbReference type="PRINTS" id="PR00040">
    <property type="entry name" value="HTHMERR"/>
</dbReference>
<dbReference type="RefSeq" id="WP_010836286.1">
    <property type="nucleotide sequence ID" value="NZ_QRCM01000001.1"/>
</dbReference>
<dbReference type="InterPro" id="IPR016024">
    <property type="entry name" value="ARM-type_fold"/>
</dbReference>